<dbReference type="Proteomes" id="UP001054945">
    <property type="component" value="Unassembled WGS sequence"/>
</dbReference>
<gene>
    <name evidence="1" type="ORF">CEXT_83731</name>
</gene>
<evidence type="ECO:0000313" key="1">
    <source>
        <dbReference type="EMBL" id="GIY16124.1"/>
    </source>
</evidence>
<evidence type="ECO:0008006" key="3">
    <source>
        <dbReference type="Google" id="ProtNLM"/>
    </source>
</evidence>
<comment type="caution">
    <text evidence="1">The sequence shown here is derived from an EMBL/GenBank/DDBJ whole genome shotgun (WGS) entry which is preliminary data.</text>
</comment>
<dbReference type="EMBL" id="BPLR01007331">
    <property type="protein sequence ID" value="GIY16124.1"/>
    <property type="molecule type" value="Genomic_DNA"/>
</dbReference>
<sequence>MYRFLGLSGTFPYRREQDSFRCMKYSKGRIKIFQYLKKDTTQKYIYMADEGISTRMNTFNREFLGGWKKKRIVNSREMETELFTFNDKGFCLCYLMMTDSARMSYGP</sequence>
<evidence type="ECO:0000313" key="2">
    <source>
        <dbReference type="Proteomes" id="UP001054945"/>
    </source>
</evidence>
<organism evidence="1 2">
    <name type="scientific">Caerostris extrusa</name>
    <name type="common">Bark spider</name>
    <name type="synonym">Caerostris bankana</name>
    <dbReference type="NCBI Taxonomy" id="172846"/>
    <lineage>
        <taxon>Eukaryota</taxon>
        <taxon>Metazoa</taxon>
        <taxon>Ecdysozoa</taxon>
        <taxon>Arthropoda</taxon>
        <taxon>Chelicerata</taxon>
        <taxon>Arachnida</taxon>
        <taxon>Araneae</taxon>
        <taxon>Araneomorphae</taxon>
        <taxon>Entelegynae</taxon>
        <taxon>Araneoidea</taxon>
        <taxon>Araneidae</taxon>
        <taxon>Caerostris</taxon>
    </lineage>
</organism>
<name>A0AAV4R502_CAEEX</name>
<proteinExistence type="predicted"/>
<accession>A0AAV4R502</accession>
<reference evidence="1 2" key="1">
    <citation type="submission" date="2021-06" db="EMBL/GenBank/DDBJ databases">
        <title>Caerostris extrusa draft genome.</title>
        <authorList>
            <person name="Kono N."/>
            <person name="Arakawa K."/>
        </authorList>
    </citation>
    <scope>NUCLEOTIDE SEQUENCE [LARGE SCALE GENOMIC DNA]</scope>
</reference>
<keyword evidence="2" id="KW-1185">Reference proteome</keyword>
<dbReference type="AlphaFoldDB" id="A0AAV4R502"/>
<protein>
    <recommendedName>
        <fullName evidence="3">LAGLIDADG homing endonuclease</fullName>
    </recommendedName>
</protein>